<dbReference type="EnsemblPlants" id="QL11p022524:mrna">
    <property type="protein sequence ID" value="QL11p022524:mrna"/>
    <property type="gene ID" value="QL11p022524"/>
</dbReference>
<dbReference type="Gramene" id="QL11p022524:mrna">
    <property type="protein sequence ID" value="QL11p022524:mrna"/>
    <property type="gene ID" value="QL11p022524"/>
</dbReference>
<dbReference type="GO" id="GO:0046872">
    <property type="term" value="F:metal ion binding"/>
    <property type="evidence" value="ECO:0007669"/>
    <property type="project" value="UniProtKB-KW"/>
</dbReference>
<dbReference type="InterPro" id="IPR013103">
    <property type="entry name" value="RVT_2"/>
</dbReference>
<reference evidence="7" key="2">
    <citation type="submission" date="2021-01" db="UniProtKB">
        <authorList>
            <consortium name="EnsemblPlants"/>
        </authorList>
    </citation>
    <scope>IDENTIFICATION</scope>
</reference>
<dbReference type="Pfam" id="PF22936">
    <property type="entry name" value="Pol_BBD"/>
    <property type="match status" value="1"/>
</dbReference>
<dbReference type="GO" id="GO:0004190">
    <property type="term" value="F:aspartic-type endopeptidase activity"/>
    <property type="evidence" value="ECO:0007669"/>
    <property type="project" value="UniProtKB-KW"/>
</dbReference>
<organism evidence="7 8">
    <name type="scientific">Quercus lobata</name>
    <name type="common">Valley oak</name>
    <dbReference type="NCBI Taxonomy" id="97700"/>
    <lineage>
        <taxon>Eukaryota</taxon>
        <taxon>Viridiplantae</taxon>
        <taxon>Streptophyta</taxon>
        <taxon>Embryophyta</taxon>
        <taxon>Tracheophyta</taxon>
        <taxon>Spermatophyta</taxon>
        <taxon>Magnoliopsida</taxon>
        <taxon>eudicotyledons</taxon>
        <taxon>Gunneridae</taxon>
        <taxon>Pentapetalae</taxon>
        <taxon>rosids</taxon>
        <taxon>fabids</taxon>
        <taxon>Fagales</taxon>
        <taxon>Fagaceae</taxon>
        <taxon>Quercus</taxon>
    </lineage>
</organism>
<dbReference type="GO" id="GO:0006508">
    <property type="term" value="P:proteolysis"/>
    <property type="evidence" value="ECO:0007669"/>
    <property type="project" value="UniProtKB-KW"/>
</dbReference>
<evidence type="ECO:0000313" key="7">
    <source>
        <dbReference type="EnsemblPlants" id="QL11p022524:mrna"/>
    </source>
</evidence>
<sequence>MMEDVLYCKDLHDTIEGDSAKPSDMSNRDWEKLNRKTIGCIRRWINVSGFHHVSQETNAEALWEKLRSLYERKTTQNKAFIARKLVNLKLKEGKSIAEHLSEFQNLVNQMVTVKLVIDDELQALLLLSSLPNSWETLVVSLSNFAPNGVLQLAMVKNSLLNEETRRKDMGKDIAHALVTENRGRSKSRSSKGQGKSRSRTESKGKFKCFYCDKEAASCHVTPRKELFTSYKARNFGRVKMGNDSYADIVGIGDICVRANTGYTLILKDVRYVPDIRLNLISTHVLDKEGYGNYFRDGKWRLSKGSLVFARGKICCTLYKTQVKLCKDVVSAAQEDSSPNLWYRRLAHMSEKGLQILAKKSLIPFTKDLVYSDVCGPIDVETLDGNKYFVTFIDDASRKVWVYVLKTKDQSYCSEKGIRHEKTVLGTPQQNGVVERMNRTIVEKIRCMLRMANLPKSFWGEAVVTACYLINRSPSVPLDFDIPKRVWTGKDVSYSHLKVFGCKAFVHVPKEQGSKLDSKSTPCIFVGYGDVEFGYKLWDPKAKKMIRSQDVVFHENENLADFERTEKPKATVEGVLDLTPTSSSLDNATNREEVQDENYGDEPTESNADEPADIDGDDVIGIDDVKQGEQPPSLEMVEPQVRRSTREHRPSTRYPTSEYTMITKKGEPKSFQEVQSHKDKQSWLKAMHEEMNSLNKNKTYDLVELPKGKRVLRNKWVFKLKKDGDKLVKYKARLVVKGFSQKQGIDFDEIFSLVVKMSSIRVVLGLVTILDLELEQLDVKTAFLHGDLKEEIYMDQPEGFKVKGKEHMVYKLKKSLYGLKQAPRQWYKKFDSFIMGYEYTRTNADHCVYVRKFPNGKFVILLLYVDDMMIVGQDAGVIGNLKKDLFKSFDMKDSGPARQILGMQILRDRKAKKLWLSQKKYIERILERFNTKYAKLVSTPLSAHFKLRKKSCSSSKKEKEDISSTIYSSAVGSLMYAMVCTRPDIAHIVGVVSRFMVNLGKDHWKAVKWIFRYLRDSYKLCLTFGDSKSILEGYVDADWAGDLDGRKSTSRYLFTFVGGAVSWQSRLQKCVALSTTEAEYIAVNEAGKEMLWLKRFLQELGLKQDGYVVNCDS</sequence>
<evidence type="ECO:0000256" key="5">
    <source>
        <dbReference type="SAM" id="MobiDB-lite"/>
    </source>
</evidence>
<dbReference type="InterPro" id="IPR001584">
    <property type="entry name" value="Integrase_cat-core"/>
</dbReference>
<feature type="region of interest" description="Disordered" evidence="5">
    <location>
        <begin position="180"/>
        <end position="199"/>
    </location>
</feature>
<dbReference type="AlphaFoldDB" id="A0A7N2MXP0"/>
<accession>A0A7N2MXP0</accession>
<dbReference type="Pfam" id="PF14223">
    <property type="entry name" value="Retrotran_gag_2"/>
    <property type="match status" value="1"/>
</dbReference>
<dbReference type="InterPro" id="IPR012337">
    <property type="entry name" value="RNaseH-like_sf"/>
</dbReference>
<evidence type="ECO:0000256" key="4">
    <source>
        <dbReference type="ARBA" id="ARBA00022801"/>
    </source>
</evidence>
<keyword evidence="8" id="KW-1185">Reference proteome</keyword>
<feature type="compositionally biased region" description="Basic residues" evidence="5">
    <location>
        <begin position="184"/>
        <end position="197"/>
    </location>
</feature>
<dbReference type="InterPro" id="IPR025724">
    <property type="entry name" value="GAG-pre-integrase_dom"/>
</dbReference>
<dbReference type="GO" id="GO:0015074">
    <property type="term" value="P:DNA integration"/>
    <property type="evidence" value="ECO:0007669"/>
    <property type="project" value="InterPro"/>
</dbReference>
<proteinExistence type="predicted"/>
<dbReference type="InterPro" id="IPR039537">
    <property type="entry name" value="Retrotran_Ty1/copia-like"/>
</dbReference>
<dbReference type="CDD" id="cd09272">
    <property type="entry name" value="RNase_HI_RT_Ty1"/>
    <property type="match status" value="1"/>
</dbReference>
<dbReference type="SUPFAM" id="SSF56672">
    <property type="entry name" value="DNA/RNA polymerases"/>
    <property type="match status" value="1"/>
</dbReference>
<keyword evidence="4" id="KW-0378">Hydrolase</keyword>
<feature type="compositionally biased region" description="Polar residues" evidence="5">
    <location>
        <begin position="578"/>
        <end position="587"/>
    </location>
</feature>
<dbReference type="OMA" id="CIRRWIN"/>
<evidence type="ECO:0000256" key="1">
    <source>
        <dbReference type="ARBA" id="ARBA00022670"/>
    </source>
</evidence>
<dbReference type="EMBL" id="LRBV02000011">
    <property type="status" value="NOT_ANNOTATED_CDS"/>
    <property type="molecule type" value="Genomic_DNA"/>
</dbReference>
<dbReference type="SUPFAM" id="SSF53098">
    <property type="entry name" value="Ribonuclease H-like"/>
    <property type="match status" value="1"/>
</dbReference>
<dbReference type="InterPro" id="IPR054722">
    <property type="entry name" value="PolX-like_BBD"/>
</dbReference>
<dbReference type="GO" id="GO:0003676">
    <property type="term" value="F:nucleic acid binding"/>
    <property type="evidence" value="ECO:0007669"/>
    <property type="project" value="InterPro"/>
</dbReference>
<dbReference type="PROSITE" id="PS50994">
    <property type="entry name" value="INTEGRASE"/>
    <property type="match status" value="1"/>
</dbReference>
<evidence type="ECO:0000313" key="8">
    <source>
        <dbReference type="Proteomes" id="UP000594261"/>
    </source>
</evidence>
<evidence type="ECO:0000259" key="6">
    <source>
        <dbReference type="PROSITE" id="PS50994"/>
    </source>
</evidence>
<dbReference type="InterPro" id="IPR057670">
    <property type="entry name" value="SH3_retrovirus"/>
</dbReference>
<reference evidence="7 8" key="1">
    <citation type="journal article" date="2016" name="G3 (Bethesda)">
        <title>First Draft Assembly and Annotation of the Genome of a California Endemic Oak Quercus lobata Nee (Fagaceae).</title>
        <authorList>
            <person name="Sork V.L."/>
            <person name="Fitz-Gibbon S.T."/>
            <person name="Puiu D."/>
            <person name="Crepeau M."/>
            <person name="Gugger P.F."/>
            <person name="Sherman R."/>
            <person name="Stevens K."/>
            <person name="Langley C.H."/>
            <person name="Pellegrini M."/>
            <person name="Salzberg S.L."/>
        </authorList>
    </citation>
    <scope>NUCLEOTIDE SEQUENCE [LARGE SCALE GENOMIC DNA]</scope>
    <source>
        <strain evidence="7 8">cv. SW786</strain>
    </source>
</reference>
<feature type="region of interest" description="Disordered" evidence="5">
    <location>
        <begin position="563"/>
        <end position="656"/>
    </location>
</feature>
<dbReference type="PANTHER" id="PTHR42648:SF28">
    <property type="entry name" value="TRANSPOSON-ENCODED PROTEIN WITH RIBONUCLEASE H-LIKE AND RETROVIRUS ZINC FINGER-LIKE DOMAINS"/>
    <property type="match status" value="1"/>
</dbReference>
<dbReference type="InterPro" id="IPR036397">
    <property type="entry name" value="RNaseH_sf"/>
</dbReference>
<dbReference type="Pfam" id="PF25597">
    <property type="entry name" value="SH3_retrovirus"/>
    <property type="match status" value="1"/>
</dbReference>
<keyword evidence="2" id="KW-0479">Metal-binding</keyword>
<feature type="domain" description="Integrase catalytic" evidence="6">
    <location>
        <begin position="390"/>
        <end position="490"/>
    </location>
</feature>
<keyword evidence="1" id="KW-0645">Protease</keyword>
<dbReference type="Pfam" id="PF07727">
    <property type="entry name" value="RVT_2"/>
    <property type="match status" value="1"/>
</dbReference>
<name>A0A7N2MXP0_QUELO</name>
<keyword evidence="3" id="KW-0064">Aspartyl protease</keyword>
<evidence type="ECO:0000256" key="2">
    <source>
        <dbReference type="ARBA" id="ARBA00022723"/>
    </source>
</evidence>
<dbReference type="Gene3D" id="3.30.420.10">
    <property type="entry name" value="Ribonuclease H-like superfamily/Ribonuclease H"/>
    <property type="match status" value="2"/>
</dbReference>
<feature type="compositionally biased region" description="Acidic residues" evidence="5">
    <location>
        <begin position="593"/>
        <end position="620"/>
    </location>
</feature>
<dbReference type="Pfam" id="PF13976">
    <property type="entry name" value="gag_pre-integrs"/>
    <property type="match status" value="1"/>
</dbReference>
<dbReference type="PANTHER" id="PTHR42648">
    <property type="entry name" value="TRANSPOSASE, PUTATIVE-RELATED"/>
    <property type="match status" value="1"/>
</dbReference>
<evidence type="ECO:0000256" key="3">
    <source>
        <dbReference type="ARBA" id="ARBA00022750"/>
    </source>
</evidence>
<dbReference type="InParanoid" id="A0A7N2MXP0"/>
<protein>
    <recommendedName>
        <fullName evidence="6">Integrase catalytic domain-containing protein</fullName>
    </recommendedName>
</protein>
<dbReference type="Proteomes" id="UP000594261">
    <property type="component" value="Chromosome 11"/>
</dbReference>
<dbReference type="InterPro" id="IPR043502">
    <property type="entry name" value="DNA/RNA_pol_sf"/>
</dbReference>